<evidence type="ECO:0000313" key="7">
    <source>
        <dbReference type="EMBL" id="CAK1601604.1"/>
    </source>
</evidence>
<evidence type="ECO:0000313" key="8">
    <source>
        <dbReference type="Proteomes" id="UP001314205"/>
    </source>
</evidence>
<dbReference type="InterPro" id="IPR013244">
    <property type="entry name" value="Sec39_domain"/>
</dbReference>
<dbReference type="GO" id="GO:0070939">
    <property type="term" value="C:Dsl1/NZR complex"/>
    <property type="evidence" value="ECO:0007669"/>
    <property type="project" value="TreeGrafter"/>
</dbReference>
<evidence type="ECO:0000256" key="4">
    <source>
        <dbReference type="ARBA" id="ARBA00022927"/>
    </source>
</evidence>
<dbReference type="InterPro" id="IPR015943">
    <property type="entry name" value="WD40/YVTN_repeat-like_dom_sf"/>
</dbReference>
<keyword evidence="2" id="KW-0813">Transport</keyword>
<dbReference type="InterPro" id="IPR036322">
    <property type="entry name" value="WD40_repeat_dom_sf"/>
</dbReference>
<reference evidence="7 8" key="1">
    <citation type="submission" date="2023-11" db="EMBL/GenBank/DDBJ databases">
        <authorList>
            <person name="Hedman E."/>
            <person name="Englund M."/>
            <person name="Stromberg M."/>
            <person name="Nyberg Akerstrom W."/>
            <person name="Nylinder S."/>
            <person name="Jareborg N."/>
            <person name="Kallberg Y."/>
            <person name="Kronander E."/>
        </authorList>
    </citation>
    <scope>NUCLEOTIDE SEQUENCE [LARGE SCALE GENOMIC DNA]</scope>
</reference>
<accession>A0AAV1M353</accession>
<evidence type="ECO:0000256" key="3">
    <source>
        <dbReference type="ARBA" id="ARBA00022824"/>
    </source>
</evidence>
<evidence type="ECO:0008006" key="9">
    <source>
        <dbReference type="Google" id="ProtNLM"/>
    </source>
</evidence>
<dbReference type="Gene3D" id="2.130.10.10">
    <property type="entry name" value="YVTN repeat-like/Quinoprotein amine dehydrogenase"/>
    <property type="match status" value="1"/>
</dbReference>
<dbReference type="GO" id="GO:0015031">
    <property type="term" value="P:protein transport"/>
    <property type="evidence" value="ECO:0007669"/>
    <property type="project" value="UniProtKB-KW"/>
</dbReference>
<keyword evidence="4" id="KW-0653">Protein transport</keyword>
<dbReference type="SUPFAM" id="SSF50978">
    <property type="entry name" value="WD40 repeat-like"/>
    <property type="match status" value="1"/>
</dbReference>
<dbReference type="Proteomes" id="UP001314205">
    <property type="component" value="Unassembled WGS sequence"/>
</dbReference>
<name>A0AAV1M353_9NEOP</name>
<comment type="caution">
    <text evidence="7">The sequence shown here is derived from an EMBL/GenBank/DDBJ whole genome shotgun (WGS) entry which is preliminary data.</text>
</comment>
<dbReference type="PANTHER" id="PTHR15922">
    <property type="entry name" value="NEUROBLASTOMA-AMPLIFIED SEQUENCE"/>
    <property type="match status" value="1"/>
</dbReference>
<feature type="domain" description="Sec39" evidence="5">
    <location>
        <begin position="982"/>
        <end position="1199"/>
    </location>
</feature>
<protein>
    <recommendedName>
        <fullName evidence="9">Neuroblastoma-amplified sequence</fullName>
    </recommendedName>
</protein>
<evidence type="ECO:0000259" key="5">
    <source>
        <dbReference type="Pfam" id="PF08314"/>
    </source>
</evidence>
<dbReference type="Pfam" id="PF15492">
    <property type="entry name" value="Nbas_N"/>
    <property type="match status" value="1"/>
</dbReference>
<dbReference type="GO" id="GO:0000149">
    <property type="term" value="F:SNARE binding"/>
    <property type="evidence" value="ECO:0007669"/>
    <property type="project" value="TreeGrafter"/>
</dbReference>
<dbReference type="PANTHER" id="PTHR15922:SF2">
    <property type="entry name" value="NBAS SUBUNIT OF NRZ TETHERING COMPLEX"/>
    <property type="match status" value="1"/>
</dbReference>
<dbReference type="Pfam" id="PF08314">
    <property type="entry name" value="Sec39"/>
    <property type="match status" value="2"/>
</dbReference>
<evidence type="ECO:0000259" key="6">
    <source>
        <dbReference type="Pfam" id="PF15492"/>
    </source>
</evidence>
<dbReference type="EMBL" id="CAVLGL010000137">
    <property type="protein sequence ID" value="CAK1601604.1"/>
    <property type="molecule type" value="Genomic_DNA"/>
</dbReference>
<comment type="subcellular location">
    <subcellularLocation>
        <location evidence="1">Endoplasmic reticulum</location>
    </subcellularLocation>
</comment>
<dbReference type="InterPro" id="IPR029145">
    <property type="entry name" value="NBAS_N"/>
</dbReference>
<keyword evidence="3" id="KW-0256">Endoplasmic reticulum</keyword>
<dbReference type="GO" id="GO:0006890">
    <property type="term" value="P:retrograde vesicle-mediated transport, Golgi to endoplasmic reticulum"/>
    <property type="evidence" value="ECO:0007669"/>
    <property type="project" value="InterPro"/>
</dbReference>
<evidence type="ECO:0000256" key="1">
    <source>
        <dbReference type="ARBA" id="ARBA00004240"/>
    </source>
</evidence>
<feature type="domain" description="Sec39" evidence="5">
    <location>
        <begin position="651"/>
        <end position="863"/>
    </location>
</feature>
<keyword evidence="8" id="KW-1185">Reference proteome</keyword>
<proteinExistence type="predicted"/>
<gene>
    <name evidence="7" type="ORF">PARMNEM_LOCUS20210</name>
</gene>
<evidence type="ECO:0000256" key="2">
    <source>
        <dbReference type="ARBA" id="ARBA00022448"/>
    </source>
</evidence>
<sequence>MPESKSILHELYVFSEWKPEPEYLQKHDHILPENISAIWRWVKFFGPKKSLIDSVTAHKEKQQKWHIALGDEGKVLAVLTDNILEIRTKRTEYATIAARTTVSRDPYAQWRKLVWSPDCSFLVLAYGNGVVSFFDLTASNLFNIPADCSRPGGLECTDNTHAVSDIIFMPLRVKDTKWNWEVLVVTFDGRLRGYVVSQTDGYKLRHSFRFPGGVAALAYCPSHDALYVAGVPRRIKDPSSPLSAGITAWRILNDDPFYKLSVVSDQLEAQLANERFQLYIPFVTSKHLNFIVRMELSSDSTKLVCLHCNGDVSVWRLPLLKLLKRWPLNSQPGHDLRNPLVKPDKQTHKDVSLFYPADVNWWSDEEIILSRFSGAVSVCDTEDMVNILGKKPEFFQGTPQVTRAYHGAFMSLECESNVLPAKKSRSDESMEVVKVEADTDDSMLELTKELFKTILYAITDMETFQPKPKKITVVSRIYRLLGVKSTTPTELFSRKIESGNYSEALNLAETFGLDSDLVYQQQWRKNPVSTEAIQKYLSKVSKKIWAVHQCVDRLPETLPAAKELLQFGLELTNERILDEINKDKSEDELKDPDDITLEDLNAYTSELLRCRHVMLFYKERLRLYEEILKWEKSTYIKDEYDRLRSNSIVHSAIEIAKEGRIEALTCLWQHIKTIEMKLAVLDNLPETINPLDYQHLLPTKQPFQWFDEKSPIKVKPSEVEKDWCRKAIFRSIWSSNWSEDASPEAESACVTECSCVGPCSCPHWAWYERRAREVEQRSGLASHALALVTIAVVGGAVPGLDRILFHLLTLATLLYDINVEGVTLADLEPMTPLETCTLLMKMSTPATFVSDLKQYVVPYLKRYENLTQCSDACLNGLIDFLESISVDDLSSILLVLQSPNEFELDIRTHLELVERCLFAHNGTDQLDMACDLLNTILKESDGSISSSELVRRAGALERLVAGAARAAWRGVRVAPRDLRDMLADRAQAARLLARLARELSQRDEKPTQQDWECLLKDILELQSTLFDCVPKEQCYEIYASALLASGSAGGVRLAGAVLSCSAAARRGPPALSYACSVQLVLSAAREYFNSASALTDPALDLARCCLTLIEDENDEIQQELDLIAALPLLSAFGLTILPIQVRLCEDKMTLIQECLKLDHTAYLASHKLLKLAKLLRIAGDDEQAREGAVLQLVCEQALEAGCAAGAGAAAAGAARRLAALRHAPAARLLAAAARAHPHADPAARRHLLAAAAAHIAPARLEHVLRDRLSLEIENLEQMGAALKDHSLYAARYPSTDDEFADAVTTPIIEKKDLVVPSQLEKKVPILNYLIETFQSKFYFSSEEDAGECSAREGSEGSEGGAGGAGAEQRVHCPEFYRSLYPQHAASRADYGYERFASERPGLAHALLAWYYVHGCLEDAAMPEIETEVLQRCAQELVRRDTALGVAWLLRAARGPGAGARLAAALHGAAPLSALLYAALLNCNAPQLRDLVYLAEPTQMARTTLLQNNASEEQMAVIRQCLDKLAGVADVEKLREFGLNVNGLLFNADEDYRREIIYRLARSEEEERVRAACGLARAHGLDALDVWLAHAAHAPPARRALAALPAPPAPADAQPHAHQRIKEALWPLCSGSDHGALLSVLTLLQRVDERAPLHGLPAADHVKLLKKARAASPELDYKLLVEQASPERLQEHLLDIMRPENVGLLTKFLRTLPPALKIPLSVNALYTQWLTRHFFSVPANASNKKWMQQYRQCASYFNKLTKDDLLIFIANTCFSAEALQRVPVGTRSLMILQAVDYCQQEQENDYKFNKNEQSWCQVGQELSRWARFLDNFHSSTVQNIINTSELPQNDIWPSLEMSHGTLEPALVAVGQLVAAGLRSGALASLLHCLHLDISTHRVFQHLLHHTHTPDDMQCLATRVSQYHREGVQFPAELVEAALERGKALGLAAARQLALLAAAPRPRAAAGSPAAAAAPAAALLRAEWPDSPEAQHLTDETLLTEEGRREVFGKFMELSDTWQKKKSLVDVLNCWPPTKTQDIRSLHCEYLHSLLTTTSDQNEALVLIKLLLRQPVLDEEEVKWLCESTPPQSVLSAVWVVLLNKCEHSKDLVLELVLRHKDSLQSQEVEDELVKELLDNELFIPLVPTPLYSPVINYIMNKDSSGMEPKDYTISWAISELKKANFIAEAGQLQLLHIGVPSPLRGFTQTVLYFKNILNQ</sequence>
<feature type="domain" description="Neuroblastoma-amplified sequence N-terminal" evidence="6">
    <location>
        <begin position="65"/>
        <end position="339"/>
    </location>
</feature>
<organism evidence="7 8">
    <name type="scientific">Parnassius mnemosyne</name>
    <name type="common">clouded apollo</name>
    <dbReference type="NCBI Taxonomy" id="213953"/>
    <lineage>
        <taxon>Eukaryota</taxon>
        <taxon>Metazoa</taxon>
        <taxon>Ecdysozoa</taxon>
        <taxon>Arthropoda</taxon>
        <taxon>Hexapoda</taxon>
        <taxon>Insecta</taxon>
        <taxon>Pterygota</taxon>
        <taxon>Neoptera</taxon>
        <taxon>Endopterygota</taxon>
        <taxon>Lepidoptera</taxon>
        <taxon>Glossata</taxon>
        <taxon>Ditrysia</taxon>
        <taxon>Papilionoidea</taxon>
        <taxon>Papilionidae</taxon>
        <taxon>Parnassiinae</taxon>
        <taxon>Parnassini</taxon>
        <taxon>Parnassius</taxon>
        <taxon>Driopa</taxon>
    </lineage>
</organism>